<name>A0ABS4GIW1_9BACL</name>
<feature type="domain" description="Helicase ATP-binding" evidence="6">
    <location>
        <begin position="34"/>
        <end position="204"/>
    </location>
</feature>
<feature type="domain" description="Helicase C-terminal" evidence="7">
    <location>
        <begin position="230"/>
        <end position="374"/>
    </location>
</feature>
<dbReference type="PROSITE" id="PS51194">
    <property type="entry name" value="HELICASE_CTER"/>
    <property type="match status" value="1"/>
</dbReference>
<dbReference type="Proteomes" id="UP001519343">
    <property type="component" value="Unassembled WGS sequence"/>
</dbReference>
<dbReference type="InterPro" id="IPR011545">
    <property type="entry name" value="DEAD/DEAH_box_helicase_dom"/>
</dbReference>
<dbReference type="InterPro" id="IPR014001">
    <property type="entry name" value="Helicase_ATP-bd"/>
</dbReference>
<dbReference type="Pfam" id="PF00270">
    <property type="entry name" value="DEAD"/>
    <property type="match status" value="1"/>
</dbReference>
<keyword evidence="3 8" id="KW-0347">Helicase</keyword>
<dbReference type="RefSeq" id="WP_209808005.1">
    <property type="nucleotide sequence ID" value="NZ_JAGGKT010000001.1"/>
</dbReference>
<dbReference type="CDD" id="cd18787">
    <property type="entry name" value="SF2_C_DEAD"/>
    <property type="match status" value="1"/>
</dbReference>
<keyword evidence="4" id="KW-0067">ATP-binding</keyword>
<organism evidence="8 9">
    <name type="scientific">Ammoniphilus resinae</name>
    <dbReference type="NCBI Taxonomy" id="861532"/>
    <lineage>
        <taxon>Bacteria</taxon>
        <taxon>Bacillati</taxon>
        <taxon>Bacillota</taxon>
        <taxon>Bacilli</taxon>
        <taxon>Bacillales</taxon>
        <taxon>Paenibacillaceae</taxon>
        <taxon>Aneurinibacillus group</taxon>
        <taxon>Ammoniphilus</taxon>
    </lineage>
</organism>
<comment type="caution">
    <text evidence="8">The sequence shown here is derived from an EMBL/GenBank/DDBJ whole genome shotgun (WGS) entry which is preliminary data.</text>
</comment>
<dbReference type="PANTHER" id="PTHR47963:SF7">
    <property type="entry name" value="ATP-DEPENDENT RNA HELICASE YFML-RELATED"/>
    <property type="match status" value="1"/>
</dbReference>
<dbReference type="InterPro" id="IPR027417">
    <property type="entry name" value="P-loop_NTPase"/>
</dbReference>
<feature type="compositionally biased region" description="Basic residues" evidence="5">
    <location>
        <begin position="385"/>
        <end position="394"/>
    </location>
</feature>
<dbReference type="SMART" id="SM00487">
    <property type="entry name" value="DEXDc"/>
    <property type="match status" value="1"/>
</dbReference>
<protein>
    <submittedName>
        <fullName evidence="8">Superfamily II DNA/RNA helicase</fullName>
    </submittedName>
</protein>
<evidence type="ECO:0000259" key="7">
    <source>
        <dbReference type="PROSITE" id="PS51194"/>
    </source>
</evidence>
<feature type="region of interest" description="Disordered" evidence="5">
    <location>
        <begin position="374"/>
        <end position="394"/>
    </location>
</feature>
<dbReference type="PROSITE" id="PS51192">
    <property type="entry name" value="HELICASE_ATP_BIND_1"/>
    <property type="match status" value="1"/>
</dbReference>
<dbReference type="InterPro" id="IPR050547">
    <property type="entry name" value="DEAD_box_RNA_helicases"/>
</dbReference>
<sequence length="394" mass="44231">MTENWSVSSLKPSLQNIWKKSGFKNLTAIQQKTIPLLIEGKDVIAESPTGTGKTVAYLLPLLQRINPEEKGLQAVVLAPTRELVMQILQEIQKWTEASSITGVSLIGGADIKRQLEKLKKHPQIAVGTPGRIHELIQMKKLKMHDVGSIVLDEADQLTVPEHAETVKMIIRSTLKDRQIAVFSATLADRTEKTVKEWMQDPEIIRIQKDDLPPSKVEHLYFVCEQREKIDLLRKIVRMEPVKALVFFNGIGDFSVLAAKLRYKGLDIELLHGEAKKTEREAVLKNFREGKFSLLLATDVAARGLDIEGLTHVIHFDVPKDAEQYIHRSGRTGRMGASGTVISIVTVPEERILKKIGRDLAIPIQKKTLHMGQMVNEKPASVVKPQRGKVKSKRK</sequence>
<keyword evidence="9" id="KW-1185">Reference proteome</keyword>
<keyword evidence="2" id="KW-0378">Hydrolase</keyword>
<evidence type="ECO:0000259" key="6">
    <source>
        <dbReference type="PROSITE" id="PS51192"/>
    </source>
</evidence>
<dbReference type="SUPFAM" id="SSF52540">
    <property type="entry name" value="P-loop containing nucleoside triphosphate hydrolases"/>
    <property type="match status" value="1"/>
</dbReference>
<evidence type="ECO:0000256" key="5">
    <source>
        <dbReference type="SAM" id="MobiDB-lite"/>
    </source>
</evidence>
<evidence type="ECO:0000313" key="8">
    <source>
        <dbReference type="EMBL" id="MBP1930200.1"/>
    </source>
</evidence>
<proteinExistence type="predicted"/>
<dbReference type="Pfam" id="PF00271">
    <property type="entry name" value="Helicase_C"/>
    <property type="match status" value="1"/>
</dbReference>
<dbReference type="CDD" id="cd00268">
    <property type="entry name" value="DEADc"/>
    <property type="match status" value="1"/>
</dbReference>
<dbReference type="GO" id="GO:0004386">
    <property type="term" value="F:helicase activity"/>
    <property type="evidence" value="ECO:0007669"/>
    <property type="project" value="UniProtKB-KW"/>
</dbReference>
<accession>A0ABS4GIW1</accession>
<evidence type="ECO:0000256" key="4">
    <source>
        <dbReference type="ARBA" id="ARBA00022840"/>
    </source>
</evidence>
<keyword evidence="1" id="KW-0547">Nucleotide-binding</keyword>
<gene>
    <name evidence="8" type="ORF">J2Z37_000187</name>
</gene>
<evidence type="ECO:0000256" key="1">
    <source>
        <dbReference type="ARBA" id="ARBA00022741"/>
    </source>
</evidence>
<dbReference type="PANTHER" id="PTHR47963">
    <property type="entry name" value="DEAD-BOX ATP-DEPENDENT RNA HELICASE 47, MITOCHONDRIAL"/>
    <property type="match status" value="1"/>
</dbReference>
<dbReference type="InterPro" id="IPR044742">
    <property type="entry name" value="DEAD/DEAH_RhlB"/>
</dbReference>
<dbReference type="InterPro" id="IPR001650">
    <property type="entry name" value="Helicase_C-like"/>
</dbReference>
<evidence type="ECO:0000256" key="3">
    <source>
        <dbReference type="ARBA" id="ARBA00022806"/>
    </source>
</evidence>
<dbReference type="SMART" id="SM00490">
    <property type="entry name" value="HELICc"/>
    <property type="match status" value="1"/>
</dbReference>
<evidence type="ECO:0000313" key="9">
    <source>
        <dbReference type="Proteomes" id="UP001519343"/>
    </source>
</evidence>
<dbReference type="EMBL" id="JAGGKT010000001">
    <property type="protein sequence ID" value="MBP1930200.1"/>
    <property type="molecule type" value="Genomic_DNA"/>
</dbReference>
<evidence type="ECO:0000256" key="2">
    <source>
        <dbReference type="ARBA" id="ARBA00022801"/>
    </source>
</evidence>
<dbReference type="Gene3D" id="3.40.50.300">
    <property type="entry name" value="P-loop containing nucleotide triphosphate hydrolases"/>
    <property type="match status" value="2"/>
</dbReference>
<reference evidence="8 9" key="1">
    <citation type="submission" date="2021-03" db="EMBL/GenBank/DDBJ databases">
        <title>Genomic Encyclopedia of Type Strains, Phase IV (KMG-IV): sequencing the most valuable type-strain genomes for metagenomic binning, comparative biology and taxonomic classification.</title>
        <authorList>
            <person name="Goeker M."/>
        </authorList>
    </citation>
    <scope>NUCLEOTIDE SEQUENCE [LARGE SCALE GENOMIC DNA]</scope>
    <source>
        <strain evidence="8 9">DSM 24738</strain>
    </source>
</reference>